<reference evidence="3" key="3">
    <citation type="submission" date="2025-08" db="UniProtKB">
        <authorList>
            <consortium name="Ensembl"/>
        </authorList>
    </citation>
    <scope>IDENTIFICATION</scope>
</reference>
<keyword evidence="4" id="KW-1185">Reference proteome</keyword>
<feature type="compositionally biased region" description="Basic and acidic residues" evidence="2">
    <location>
        <begin position="1"/>
        <end position="23"/>
    </location>
</feature>
<dbReference type="Ensembl" id="ENSCINT00000036198.1">
    <property type="protein sequence ID" value="ENSCINP00000029958.1"/>
    <property type="gene ID" value="ENSCING00000021185.1"/>
</dbReference>
<accession>A0A1W2WFA0</accession>
<dbReference type="AlphaFoldDB" id="H2XJX6"/>
<evidence type="ECO:0000256" key="1">
    <source>
        <dbReference type="SAM" id="Coils"/>
    </source>
</evidence>
<evidence type="ECO:0000313" key="3">
    <source>
        <dbReference type="Ensembl" id="ENSCINP00000029958.1"/>
    </source>
</evidence>
<reference evidence="4" key="1">
    <citation type="journal article" date="2002" name="Science">
        <title>The draft genome of Ciona intestinalis: insights into chordate and vertebrate origins.</title>
        <authorList>
            <person name="Dehal P."/>
            <person name="Satou Y."/>
            <person name="Campbell R.K."/>
            <person name="Chapman J."/>
            <person name="Degnan B."/>
            <person name="De Tomaso A."/>
            <person name="Davidson B."/>
            <person name="Di Gregorio A."/>
            <person name="Gelpke M."/>
            <person name="Goodstein D.M."/>
            <person name="Harafuji N."/>
            <person name="Hastings K.E."/>
            <person name="Ho I."/>
            <person name="Hotta K."/>
            <person name="Huang W."/>
            <person name="Kawashima T."/>
            <person name="Lemaire P."/>
            <person name="Martinez D."/>
            <person name="Meinertzhagen I.A."/>
            <person name="Necula S."/>
            <person name="Nonaka M."/>
            <person name="Putnam N."/>
            <person name="Rash S."/>
            <person name="Saiga H."/>
            <person name="Satake M."/>
            <person name="Terry A."/>
            <person name="Yamada L."/>
            <person name="Wang H.G."/>
            <person name="Awazu S."/>
            <person name="Azumi K."/>
            <person name="Boore J."/>
            <person name="Branno M."/>
            <person name="Chin-Bow S."/>
            <person name="DeSantis R."/>
            <person name="Doyle S."/>
            <person name="Francino P."/>
            <person name="Keys D.N."/>
            <person name="Haga S."/>
            <person name="Hayashi H."/>
            <person name="Hino K."/>
            <person name="Imai K.S."/>
            <person name="Inaba K."/>
            <person name="Kano S."/>
            <person name="Kobayashi K."/>
            <person name="Kobayashi M."/>
            <person name="Lee B.I."/>
            <person name="Makabe K.W."/>
            <person name="Manohar C."/>
            <person name="Matassi G."/>
            <person name="Medina M."/>
            <person name="Mochizuki Y."/>
            <person name="Mount S."/>
            <person name="Morishita T."/>
            <person name="Miura S."/>
            <person name="Nakayama A."/>
            <person name="Nishizaka S."/>
            <person name="Nomoto H."/>
            <person name="Ohta F."/>
            <person name="Oishi K."/>
            <person name="Rigoutsos I."/>
            <person name="Sano M."/>
            <person name="Sasaki A."/>
            <person name="Sasakura Y."/>
            <person name="Shoguchi E."/>
            <person name="Shin-i T."/>
            <person name="Spagnuolo A."/>
            <person name="Stainier D."/>
            <person name="Suzuki M.M."/>
            <person name="Tassy O."/>
            <person name="Takatori N."/>
            <person name="Tokuoka M."/>
            <person name="Yagi K."/>
            <person name="Yoshizaki F."/>
            <person name="Wada S."/>
            <person name="Zhang C."/>
            <person name="Hyatt P.D."/>
            <person name="Larimer F."/>
            <person name="Detter C."/>
            <person name="Doggett N."/>
            <person name="Glavina T."/>
            <person name="Hawkins T."/>
            <person name="Richardson P."/>
            <person name="Lucas S."/>
            <person name="Kohara Y."/>
            <person name="Levine M."/>
            <person name="Satoh N."/>
            <person name="Rokhsar D.S."/>
        </authorList>
    </citation>
    <scope>NUCLEOTIDE SEQUENCE [LARGE SCALE GENOMIC DNA]</scope>
</reference>
<dbReference type="HOGENOM" id="CLU_2132640_0_0_1"/>
<sequence>MSKVELKNETTTEKSNEKEHSPPDETSNVILAIKVKELDKFVNEASSVTGKYTIETWCPMFKESRNRDKNAIERINEVIQMLETKEKDLTEKKSALFGKLEVVSNNLSHAQPI</sequence>
<feature type="coiled-coil region" evidence="1">
    <location>
        <begin position="65"/>
        <end position="92"/>
    </location>
</feature>
<protein>
    <submittedName>
        <fullName evidence="3">Uncharacterized LOC100180642</fullName>
    </submittedName>
</protein>
<proteinExistence type="predicted"/>
<reference evidence="3" key="2">
    <citation type="journal article" date="2008" name="Genome Biol.">
        <title>Improved genome assembly and evidence-based global gene model set for the chordate Ciona intestinalis: new insight into intron and operon populations.</title>
        <authorList>
            <person name="Satou Y."/>
            <person name="Mineta K."/>
            <person name="Ogasawara M."/>
            <person name="Sasakura Y."/>
            <person name="Shoguchi E."/>
            <person name="Ueno K."/>
            <person name="Yamada L."/>
            <person name="Matsumoto J."/>
            <person name="Wasserscheid J."/>
            <person name="Dewar K."/>
            <person name="Wiley G.B."/>
            <person name="Macmil S.L."/>
            <person name="Roe B.A."/>
            <person name="Zeller R.W."/>
            <person name="Hastings K.E."/>
            <person name="Lemaire P."/>
            <person name="Lindquist E."/>
            <person name="Endo T."/>
            <person name="Hotta K."/>
            <person name="Inaba K."/>
        </authorList>
    </citation>
    <scope>NUCLEOTIDE SEQUENCE [LARGE SCALE GENOMIC DNA]</scope>
    <source>
        <strain evidence="3">wild type</strain>
    </source>
</reference>
<gene>
    <name evidence="3" type="primary">LOC100180642</name>
</gene>
<organism evidence="3 4">
    <name type="scientific">Ciona intestinalis</name>
    <name type="common">Transparent sea squirt</name>
    <name type="synonym">Ascidia intestinalis</name>
    <dbReference type="NCBI Taxonomy" id="7719"/>
    <lineage>
        <taxon>Eukaryota</taxon>
        <taxon>Metazoa</taxon>
        <taxon>Chordata</taxon>
        <taxon>Tunicata</taxon>
        <taxon>Ascidiacea</taxon>
        <taxon>Phlebobranchia</taxon>
        <taxon>Cionidae</taxon>
        <taxon>Ciona</taxon>
    </lineage>
</organism>
<dbReference type="GeneTree" id="ENSGT00660000097457"/>
<dbReference type="InParanoid" id="H2XJX6"/>
<dbReference type="GeneID" id="100180642"/>
<dbReference type="EMBL" id="EAAA01002310">
    <property type="status" value="NOT_ANNOTATED_CDS"/>
    <property type="molecule type" value="Genomic_DNA"/>
</dbReference>
<evidence type="ECO:0000256" key="2">
    <source>
        <dbReference type="SAM" id="MobiDB-lite"/>
    </source>
</evidence>
<dbReference type="OMA" id="KYTIETW"/>
<accession>H2XJX6</accession>
<reference evidence="3" key="4">
    <citation type="submission" date="2025-09" db="UniProtKB">
        <authorList>
            <consortium name="Ensembl"/>
        </authorList>
    </citation>
    <scope>IDENTIFICATION</scope>
</reference>
<dbReference type="Proteomes" id="UP000008144">
    <property type="component" value="Chromosome 6"/>
</dbReference>
<name>H2XJX6_CIOIN</name>
<dbReference type="RefSeq" id="XP_002127575.1">
    <property type="nucleotide sequence ID" value="XM_002127539.2"/>
</dbReference>
<feature type="region of interest" description="Disordered" evidence="2">
    <location>
        <begin position="1"/>
        <end position="27"/>
    </location>
</feature>
<keyword evidence="1" id="KW-0175">Coiled coil</keyword>
<evidence type="ECO:0000313" key="4">
    <source>
        <dbReference type="Proteomes" id="UP000008144"/>
    </source>
</evidence>
<dbReference type="KEGG" id="cin:100180642"/>